<comment type="catalytic activity">
    <reaction evidence="5">
        <text>a 2'-deoxyadenosine in DNA + S-adenosyl-L-methionine = an N(6)-methyl-2'-deoxyadenosine in DNA + S-adenosyl-L-homocysteine + H(+)</text>
        <dbReference type="Rhea" id="RHEA:15197"/>
        <dbReference type="Rhea" id="RHEA-COMP:12418"/>
        <dbReference type="Rhea" id="RHEA-COMP:12419"/>
        <dbReference type="ChEBI" id="CHEBI:15378"/>
        <dbReference type="ChEBI" id="CHEBI:57856"/>
        <dbReference type="ChEBI" id="CHEBI:59789"/>
        <dbReference type="ChEBI" id="CHEBI:90615"/>
        <dbReference type="ChEBI" id="CHEBI:90616"/>
        <dbReference type="EC" id="2.1.1.72"/>
    </reaction>
</comment>
<dbReference type="InterPro" id="IPR011639">
    <property type="entry name" value="MethylTrfase_TaqI-like_dom"/>
</dbReference>
<dbReference type="GeneID" id="3923427"/>
<dbReference type="PANTHER" id="PTHR33841">
    <property type="entry name" value="DNA METHYLTRANSFERASE YEEA-RELATED"/>
    <property type="match status" value="1"/>
</dbReference>
<accession>Q2FRC2</accession>
<dbReference type="SUPFAM" id="SSF53335">
    <property type="entry name" value="S-adenosyl-L-methionine-dependent methyltransferases"/>
    <property type="match status" value="1"/>
</dbReference>
<dbReference type="GO" id="GO:0003676">
    <property type="term" value="F:nucleic acid binding"/>
    <property type="evidence" value="ECO:0007669"/>
    <property type="project" value="InterPro"/>
</dbReference>
<dbReference type="InterPro" id="IPR029063">
    <property type="entry name" value="SAM-dependent_MTases_sf"/>
</dbReference>
<feature type="domain" description="Type II methyltransferase M.TaqI-like" evidence="6">
    <location>
        <begin position="334"/>
        <end position="550"/>
    </location>
</feature>
<evidence type="ECO:0000256" key="5">
    <source>
        <dbReference type="ARBA" id="ARBA00047942"/>
    </source>
</evidence>
<dbReference type="EMBL" id="CP000254">
    <property type="protein sequence ID" value="ABD41610.1"/>
    <property type="molecule type" value="Genomic_DNA"/>
</dbReference>
<keyword evidence="3" id="KW-0808">Transferase</keyword>
<dbReference type="NCBIfam" id="NF033452">
    <property type="entry name" value="BREX_1_MTaseX"/>
    <property type="match status" value="1"/>
</dbReference>
<reference evidence="8" key="1">
    <citation type="journal article" date="2016" name="Stand. Genomic Sci.">
        <title>Complete genome sequence of Methanospirillum hungatei type strain JF1.</title>
        <authorList>
            <person name="Gunsalus R.P."/>
            <person name="Cook L.E."/>
            <person name="Crable B."/>
            <person name="Rohlin L."/>
            <person name="McDonald E."/>
            <person name="Mouttaki H."/>
            <person name="Sieber J.R."/>
            <person name="Poweleit N."/>
            <person name="Zhou H."/>
            <person name="Lapidus A.L."/>
            <person name="Daligault H.E."/>
            <person name="Land M."/>
            <person name="Gilna P."/>
            <person name="Ivanova N."/>
            <person name="Kyrpides N."/>
            <person name="Culley D.E."/>
            <person name="McInerney M.J."/>
        </authorList>
    </citation>
    <scope>NUCLEOTIDE SEQUENCE [LARGE SCALE GENOMIC DNA]</scope>
    <source>
        <strain evidence="8">ATCC 27890 / DSM 864 / NBRC 100397 / JF-1</strain>
    </source>
</reference>
<dbReference type="Proteomes" id="UP000001941">
    <property type="component" value="Chromosome"/>
</dbReference>
<dbReference type="EC" id="2.1.1.72" evidence="1"/>
<dbReference type="RefSeq" id="WP_011448874.1">
    <property type="nucleotide sequence ID" value="NC_007796.1"/>
</dbReference>
<keyword evidence="2" id="KW-0489">Methyltransferase</keyword>
<dbReference type="PANTHER" id="PTHR33841:SF1">
    <property type="entry name" value="DNA METHYLTRANSFERASE A"/>
    <property type="match status" value="1"/>
</dbReference>
<protein>
    <recommendedName>
        <fullName evidence="1">site-specific DNA-methyltransferase (adenine-specific)</fullName>
        <ecNumber evidence="1">2.1.1.72</ecNumber>
    </recommendedName>
</protein>
<organism evidence="7 8">
    <name type="scientific">Methanospirillum hungatei JF-1 (strain ATCC 27890 / DSM 864 / NBRC 100397 / JF-1)</name>
    <dbReference type="NCBI Taxonomy" id="323259"/>
    <lineage>
        <taxon>Archaea</taxon>
        <taxon>Methanobacteriati</taxon>
        <taxon>Methanobacteriota</taxon>
        <taxon>Stenosarchaea group</taxon>
        <taxon>Methanomicrobia</taxon>
        <taxon>Methanomicrobiales</taxon>
        <taxon>Methanospirillaceae</taxon>
        <taxon>Methanospirillum</taxon>
    </lineage>
</organism>
<name>Q2FRC2_METHJ</name>
<dbReference type="REBASE" id="17793">
    <property type="entry name" value="MhuORF1895P"/>
</dbReference>
<proteinExistence type="predicted"/>
<dbReference type="GO" id="GO:0009007">
    <property type="term" value="F:site-specific DNA-methyltransferase (adenine-specific) activity"/>
    <property type="evidence" value="ECO:0007669"/>
    <property type="project" value="UniProtKB-EC"/>
</dbReference>
<gene>
    <name evidence="7" type="ordered locus">Mhun_1895</name>
</gene>
<keyword evidence="4" id="KW-0949">S-adenosyl-L-methionine</keyword>
<evidence type="ECO:0000259" key="6">
    <source>
        <dbReference type="Pfam" id="PF07669"/>
    </source>
</evidence>
<evidence type="ECO:0000313" key="8">
    <source>
        <dbReference type="Proteomes" id="UP000001941"/>
    </source>
</evidence>
<dbReference type="OrthoDB" id="112158at2157"/>
<dbReference type="Pfam" id="PF07669">
    <property type="entry name" value="Eco57I"/>
    <property type="match status" value="1"/>
</dbReference>
<evidence type="ECO:0000256" key="4">
    <source>
        <dbReference type="ARBA" id="ARBA00022691"/>
    </source>
</evidence>
<dbReference type="KEGG" id="mhu:Mhun_1895"/>
<dbReference type="HOGENOM" id="CLU_007510_1_1_2"/>
<dbReference type="InterPro" id="IPR047939">
    <property type="entry name" value="BREX_1_PglX"/>
</dbReference>
<dbReference type="InParanoid" id="Q2FRC2"/>
<sequence>MDKAKIQLFSDSLRKNLLEETKKRAAHYGITGKAIATVEQEFEDSIIIGGEVYPRSIRDQRAYLVKEIEKKGYDRVMEEVTYTWFNRFVAIRFMEVNDYLPVRVFSSTSSGKTDPDILTKALDLTFLDIDREHVLDLKSDGRHEELFRYLFLRLCNYLHTTMPFLFEPIQDYSELLFPDRLLHTDSMLRDLNTIIPEDDWRETEIIGWIYQDYIAEKKDVLIKAKKQYTADQIPAVTQLFTPKWIVQYMVENSLGRLWMLNRPHSRLYERMEYYIRPDEQETDFLKISSPEELKVCDPACGSGHILVYAFDLLYEIYKEEGYLEQEIPEFILTHNLYGIEIDKRAGSLAAFALVMKARRMDKKFFDHPVQPHICVLENIELDEEDIDSYISAVGSNLFPTGLKETLMQFTEAENFGSLIRPMVGDVTDIRKILAEKNMSSNLLLFDTHQKVLKVLEQTEYLQPRYHVVIANPPYMGNKGMNNQLRDYAKKFYPNSKSDLFAMFIERGFDLLVHQGYSAMVTMQSWMFLSSYEKMRQNILDNATIICMSHMANGVMGIAFGTAATVWCNAYIKDYKGYFCYVEYENIGSDGKPISFPPYNERNKGAGLSITGA</sequence>
<dbReference type="PROSITE" id="PS00092">
    <property type="entry name" value="N6_MTASE"/>
    <property type="match status" value="1"/>
</dbReference>
<dbReference type="GO" id="GO:0032259">
    <property type="term" value="P:methylation"/>
    <property type="evidence" value="ECO:0007669"/>
    <property type="project" value="UniProtKB-KW"/>
</dbReference>
<evidence type="ECO:0000256" key="2">
    <source>
        <dbReference type="ARBA" id="ARBA00022603"/>
    </source>
</evidence>
<dbReference type="GO" id="GO:0006304">
    <property type="term" value="P:DNA modification"/>
    <property type="evidence" value="ECO:0007669"/>
    <property type="project" value="InterPro"/>
</dbReference>
<evidence type="ECO:0000256" key="3">
    <source>
        <dbReference type="ARBA" id="ARBA00022679"/>
    </source>
</evidence>
<dbReference type="eggNOG" id="arCOG02634">
    <property type="taxonomic scope" value="Archaea"/>
</dbReference>
<evidence type="ECO:0000313" key="7">
    <source>
        <dbReference type="EMBL" id="ABD41610.1"/>
    </source>
</evidence>
<keyword evidence="8" id="KW-1185">Reference proteome</keyword>
<dbReference type="Gene3D" id="3.40.50.150">
    <property type="entry name" value="Vaccinia Virus protein VP39"/>
    <property type="match status" value="1"/>
</dbReference>
<evidence type="ECO:0000256" key="1">
    <source>
        <dbReference type="ARBA" id="ARBA00011900"/>
    </source>
</evidence>
<dbReference type="STRING" id="323259.Mhun_1895"/>
<dbReference type="PRINTS" id="PR00507">
    <property type="entry name" value="N12N6MTFRASE"/>
</dbReference>
<dbReference type="InterPro" id="IPR050953">
    <property type="entry name" value="N4_N6_ade-DNA_methylase"/>
</dbReference>
<dbReference type="AlphaFoldDB" id="Q2FRC2"/>
<dbReference type="EnsemblBacteria" id="ABD41610">
    <property type="protein sequence ID" value="ABD41610"/>
    <property type="gene ID" value="Mhun_1895"/>
</dbReference>
<dbReference type="InterPro" id="IPR002052">
    <property type="entry name" value="DNA_methylase_N6_adenine_CS"/>
</dbReference>